<dbReference type="SUPFAM" id="SSF109998">
    <property type="entry name" value="Triger factor/SurA peptide-binding domain-like"/>
    <property type="match status" value="1"/>
</dbReference>
<keyword evidence="4" id="KW-0697">Rotamase</keyword>
<gene>
    <name evidence="6" type="ORF">GRF59_09995</name>
</gene>
<evidence type="ECO:0000256" key="3">
    <source>
        <dbReference type="ARBA" id="ARBA00022729"/>
    </source>
</evidence>
<dbReference type="InterPro" id="IPR046357">
    <property type="entry name" value="PPIase_dom_sf"/>
</dbReference>
<evidence type="ECO:0000313" key="6">
    <source>
        <dbReference type="EMBL" id="MWV43965.1"/>
    </source>
</evidence>
<evidence type="ECO:0000256" key="1">
    <source>
        <dbReference type="ARBA" id="ARBA00000971"/>
    </source>
</evidence>
<protein>
    <recommendedName>
        <fullName evidence="2">peptidylprolyl isomerase</fullName>
        <ecNumber evidence="2">5.2.1.8</ecNumber>
    </recommendedName>
</protein>
<dbReference type="PANTHER" id="PTHR47245:SF1">
    <property type="entry name" value="FOLDASE PROTEIN PRSA"/>
    <property type="match status" value="1"/>
</dbReference>
<dbReference type="InterPro" id="IPR027304">
    <property type="entry name" value="Trigger_fact/SurA_dom_sf"/>
</dbReference>
<dbReference type="GO" id="GO:0003755">
    <property type="term" value="F:peptidyl-prolyl cis-trans isomerase activity"/>
    <property type="evidence" value="ECO:0007669"/>
    <property type="project" value="UniProtKB-KW"/>
</dbReference>
<name>A0A7X3IJX0_9BACL</name>
<evidence type="ECO:0000256" key="5">
    <source>
        <dbReference type="ARBA" id="ARBA00023235"/>
    </source>
</evidence>
<keyword evidence="3" id="KW-0732">Signal</keyword>
<proteinExistence type="predicted"/>
<dbReference type="InterPro" id="IPR050245">
    <property type="entry name" value="PrsA_foldase"/>
</dbReference>
<organism evidence="6 7">
    <name type="scientific">Paenibacillus dendrobii</name>
    <dbReference type="NCBI Taxonomy" id="2691084"/>
    <lineage>
        <taxon>Bacteria</taxon>
        <taxon>Bacillati</taxon>
        <taxon>Bacillota</taxon>
        <taxon>Bacilli</taxon>
        <taxon>Bacillales</taxon>
        <taxon>Paenibacillaceae</taxon>
        <taxon>Paenibacillus</taxon>
    </lineage>
</organism>
<sequence>MRKTMLLAIPILLFIGCMLAFMAYLGPAKAPGKQDSSDIVAYVNGDAVERREMNLIAERSGLPRANEDQGGLNDPRALEQAVEAKVAQEAAVQFGIIQDSSFSAFLKELKVENERRTAALNNNEPLYGPQQYTEKTYYDYRYAVMMTALKAAWSVKELQASEPVLKEYYQRNRETLAKKHDMIQMYEWIQPKPEPYDAEKLQQAKKEVEALRRQLEAGSDFSLMFRLRSAKPGLTGVLTITEDNYKEISKYRSGDYQAAIELAEGEVSGVLENRESYYLLMAVERQPGGYRSFGDMREEVVRQYADRSFESYLKRMAEEAEVVITGKNSG</sequence>
<dbReference type="PANTHER" id="PTHR47245">
    <property type="entry name" value="PEPTIDYLPROLYL ISOMERASE"/>
    <property type="match status" value="1"/>
</dbReference>
<dbReference type="EC" id="5.2.1.8" evidence="2"/>
<comment type="catalytic activity">
    <reaction evidence="1">
        <text>[protein]-peptidylproline (omega=180) = [protein]-peptidylproline (omega=0)</text>
        <dbReference type="Rhea" id="RHEA:16237"/>
        <dbReference type="Rhea" id="RHEA-COMP:10747"/>
        <dbReference type="Rhea" id="RHEA-COMP:10748"/>
        <dbReference type="ChEBI" id="CHEBI:83833"/>
        <dbReference type="ChEBI" id="CHEBI:83834"/>
        <dbReference type="EC" id="5.2.1.8"/>
    </reaction>
</comment>
<evidence type="ECO:0000313" key="7">
    <source>
        <dbReference type="Proteomes" id="UP000460318"/>
    </source>
</evidence>
<dbReference type="Gene3D" id="1.10.4030.10">
    <property type="entry name" value="Porin chaperone SurA, peptide-binding domain"/>
    <property type="match status" value="1"/>
</dbReference>
<dbReference type="Gene3D" id="3.10.50.40">
    <property type="match status" value="1"/>
</dbReference>
<reference evidence="6 7" key="1">
    <citation type="submission" date="2019-12" db="EMBL/GenBank/DDBJ databases">
        <title>Paenibacillus sp. nov., an endophytic bacterium isolated from the stem of Dendrobium.</title>
        <authorList>
            <person name="Zhao R."/>
        </authorList>
    </citation>
    <scope>NUCLEOTIDE SEQUENCE [LARGE SCALE GENOMIC DNA]</scope>
    <source>
        <strain evidence="6 7">HJL G12</strain>
    </source>
</reference>
<comment type="caution">
    <text evidence="6">The sequence shown here is derived from an EMBL/GenBank/DDBJ whole genome shotgun (WGS) entry which is preliminary data.</text>
</comment>
<evidence type="ECO:0000256" key="2">
    <source>
        <dbReference type="ARBA" id="ARBA00013194"/>
    </source>
</evidence>
<keyword evidence="7" id="KW-1185">Reference proteome</keyword>
<dbReference type="RefSeq" id="WP_160497426.1">
    <property type="nucleotide sequence ID" value="NZ_WUBI01000001.1"/>
</dbReference>
<dbReference type="PROSITE" id="PS51257">
    <property type="entry name" value="PROKAR_LIPOPROTEIN"/>
    <property type="match status" value="1"/>
</dbReference>
<dbReference type="SUPFAM" id="SSF54534">
    <property type="entry name" value="FKBP-like"/>
    <property type="match status" value="1"/>
</dbReference>
<dbReference type="Proteomes" id="UP000460318">
    <property type="component" value="Unassembled WGS sequence"/>
</dbReference>
<evidence type="ECO:0000256" key="4">
    <source>
        <dbReference type="ARBA" id="ARBA00023110"/>
    </source>
</evidence>
<dbReference type="EMBL" id="WUBI01000001">
    <property type="protein sequence ID" value="MWV43965.1"/>
    <property type="molecule type" value="Genomic_DNA"/>
</dbReference>
<keyword evidence="5" id="KW-0413">Isomerase</keyword>
<accession>A0A7X3IJX0</accession>
<dbReference type="AlphaFoldDB" id="A0A7X3IJX0"/>